<dbReference type="PANTHER" id="PTHR30231">
    <property type="entry name" value="DNA POLYMERASE III SUBUNIT EPSILON"/>
    <property type="match status" value="1"/>
</dbReference>
<dbReference type="GO" id="GO:0003676">
    <property type="term" value="F:nucleic acid binding"/>
    <property type="evidence" value="ECO:0007669"/>
    <property type="project" value="InterPro"/>
</dbReference>
<dbReference type="Proteomes" id="UP000035900">
    <property type="component" value="Unassembled WGS sequence"/>
</dbReference>
<evidence type="ECO:0000313" key="5">
    <source>
        <dbReference type="Proteomes" id="UP000035900"/>
    </source>
</evidence>
<dbReference type="Pfam" id="PF00929">
    <property type="entry name" value="RNase_T"/>
    <property type="match status" value="1"/>
</dbReference>
<keyword evidence="5" id="KW-1185">Reference proteome</keyword>
<comment type="subunit">
    <text evidence="2">DNA polymerase III contains a core (composed of alpha, epsilon and theta chains) that associates with a tau subunit. This core dimerizes to form the POLIII' complex. PolIII' associates with the gamma complex (composed of gamma, delta, delta', psi and chi chains) and with the beta chain to form the complete DNA polymerase III complex.</text>
</comment>
<dbReference type="InterPro" id="IPR013520">
    <property type="entry name" value="Ribonucl_H"/>
</dbReference>
<dbReference type="SUPFAM" id="SSF53098">
    <property type="entry name" value="Ribonuclease H-like"/>
    <property type="match status" value="1"/>
</dbReference>
<dbReference type="PANTHER" id="PTHR30231:SF42">
    <property type="entry name" value="EXONUCLEASE"/>
    <property type="match status" value="1"/>
</dbReference>
<dbReference type="GO" id="GO:0006259">
    <property type="term" value="P:DNA metabolic process"/>
    <property type="evidence" value="ECO:0007669"/>
    <property type="project" value="UniProtKB-ARBA"/>
</dbReference>
<gene>
    <name evidence="4" type="ORF">ACM44_04365</name>
</gene>
<dbReference type="SMART" id="SM00479">
    <property type="entry name" value="EXOIII"/>
    <property type="match status" value="1"/>
</dbReference>
<dbReference type="CDD" id="cd06130">
    <property type="entry name" value="DNA_pol_III_epsilon_like"/>
    <property type="match status" value="1"/>
</dbReference>
<evidence type="ECO:0000313" key="4">
    <source>
        <dbReference type="EMBL" id="KMQ71877.1"/>
    </source>
</evidence>
<reference evidence="4 5" key="1">
    <citation type="journal article" date="2004" name="Int. J. Syst. Evol. Microbiol.">
        <title>Kaistella koreensis gen. nov., sp. nov., a novel member of the Chryseobacterium-Bergeyella-Riemerella branch.</title>
        <authorList>
            <person name="Kim M.K."/>
            <person name="Im W.T."/>
            <person name="Shin Y.K."/>
            <person name="Lim J.H."/>
            <person name="Kim S.H."/>
            <person name="Lee B.C."/>
            <person name="Park M.Y."/>
            <person name="Lee K.Y."/>
            <person name="Lee S.T."/>
        </authorList>
    </citation>
    <scope>NUCLEOTIDE SEQUENCE [LARGE SCALE GENOMIC DNA]</scope>
    <source>
        <strain evidence="4 5">CCUG 49689</strain>
    </source>
</reference>
<proteinExistence type="predicted"/>
<comment type="function">
    <text evidence="1">DNA polymerase III is a complex, multichain enzyme responsible for most of the replicative synthesis in bacteria. The epsilon subunit contain the editing function and is a proofreading 3'-5' exonuclease.</text>
</comment>
<dbReference type="GO" id="GO:0005829">
    <property type="term" value="C:cytosol"/>
    <property type="evidence" value="ECO:0007669"/>
    <property type="project" value="TreeGrafter"/>
</dbReference>
<dbReference type="FunFam" id="3.30.420.10:FF:000045">
    <property type="entry name" value="3'-5' exonuclease DinG"/>
    <property type="match status" value="1"/>
</dbReference>
<feature type="domain" description="Exonuclease" evidence="3">
    <location>
        <begin position="3"/>
        <end position="168"/>
    </location>
</feature>
<dbReference type="STRING" id="1304281.ACM44_04365"/>
<dbReference type="AlphaFoldDB" id="A0A0J7J0T0"/>
<dbReference type="Gene3D" id="3.30.420.10">
    <property type="entry name" value="Ribonuclease H-like superfamily/Ribonuclease H"/>
    <property type="match status" value="1"/>
</dbReference>
<name>A0A0J7J0T0_9FLAO</name>
<sequence length="185" mass="21143">MLHFCAIDFETATHERNSACEMGICLVENGEIVETKTWLIKPPSFPYFHPRNIDVHGITPEDVQNAPTFEDIWHEAENMMYGNLMIAHNAAFDAGVLRSCLEYYGFFKPKINYLCSISLAKKAWKTLPRYGLKSLAEQHHISFNHHRAGADAEVCAKISLLAFQNLMVTRNEEIQEVMKKSVKIL</sequence>
<dbReference type="PATRIC" id="fig|1304281.5.peg.942"/>
<dbReference type="OrthoDB" id="9803913at2"/>
<organism evidence="4 5">
    <name type="scientific">Chryseobacterium koreense CCUG 49689</name>
    <dbReference type="NCBI Taxonomy" id="1304281"/>
    <lineage>
        <taxon>Bacteria</taxon>
        <taxon>Pseudomonadati</taxon>
        <taxon>Bacteroidota</taxon>
        <taxon>Flavobacteriia</taxon>
        <taxon>Flavobacteriales</taxon>
        <taxon>Weeksellaceae</taxon>
        <taxon>Chryseobacterium group</taxon>
        <taxon>Chryseobacterium</taxon>
    </lineage>
</organism>
<evidence type="ECO:0000259" key="3">
    <source>
        <dbReference type="SMART" id="SM00479"/>
    </source>
</evidence>
<protein>
    <submittedName>
        <fullName evidence="4">DNA polymerase III subunit epsilon</fullName>
    </submittedName>
</protein>
<evidence type="ECO:0000256" key="2">
    <source>
        <dbReference type="ARBA" id="ARBA00026073"/>
    </source>
</evidence>
<dbReference type="GO" id="GO:0008408">
    <property type="term" value="F:3'-5' exonuclease activity"/>
    <property type="evidence" value="ECO:0007669"/>
    <property type="project" value="TreeGrafter"/>
</dbReference>
<evidence type="ECO:0000256" key="1">
    <source>
        <dbReference type="ARBA" id="ARBA00025483"/>
    </source>
</evidence>
<comment type="caution">
    <text evidence="4">The sequence shown here is derived from an EMBL/GenBank/DDBJ whole genome shotgun (WGS) entry which is preliminary data.</text>
</comment>
<dbReference type="InterPro" id="IPR012337">
    <property type="entry name" value="RNaseH-like_sf"/>
</dbReference>
<dbReference type="EMBL" id="LFNG01000005">
    <property type="protein sequence ID" value="KMQ71877.1"/>
    <property type="molecule type" value="Genomic_DNA"/>
</dbReference>
<accession>A0A0J7J0T0</accession>
<dbReference type="InterPro" id="IPR036397">
    <property type="entry name" value="RNaseH_sf"/>
</dbReference>
<dbReference type="RefSeq" id="WP_048498844.1">
    <property type="nucleotide sequence ID" value="NZ_LFNG01000005.1"/>
</dbReference>